<dbReference type="EMBL" id="PFFD01000085">
    <property type="protein sequence ID" value="PIV87028.1"/>
    <property type="molecule type" value="Genomic_DNA"/>
</dbReference>
<protein>
    <recommendedName>
        <fullName evidence="1">DUF5659 domain-containing protein</fullName>
    </recommendedName>
</protein>
<dbReference type="InterPro" id="IPR043718">
    <property type="entry name" value="DUF5659"/>
</dbReference>
<accession>A0A2M7FDR7</accession>
<gene>
    <name evidence="2" type="ORF">COW49_01940</name>
</gene>
<reference evidence="3" key="1">
    <citation type="submission" date="2017-09" db="EMBL/GenBank/DDBJ databases">
        <title>Depth-based differentiation of microbial function through sediment-hosted aquifers and enrichment of novel symbionts in the deep terrestrial subsurface.</title>
        <authorList>
            <person name="Probst A.J."/>
            <person name="Ladd B."/>
            <person name="Jarett J.K."/>
            <person name="Geller-Mcgrath D.E."/>
            <person name="Sieber C.M.K."/>
            <person name="Emerson J.B."/>
            <person name="Anantharaman K."/>
            <person name="Thomas B.C."/>
            <person name="Malmstrom R."/>
            <person name="Stieglmeier M."/>
            <person name="Klingl A."/>
            <person name="Woyke T."/>
            <person name="Ryan C.M."/>
            <person name="Banfield J.F."/>
        </authorList>
    </citation>
    <scope>NUCLEOTIDE SEQUENCE [LARGE SCALE GENOMIC DNA]</scope>
</reference>
<evidence type="ECO:0000259" key="1">
    <source>
        <dbReference type="Pfam" id="PF18903"/>
    </source>
</evidence>
<dbReference type="AlphaFoldDB" id="A0A2M7FDR7"/>
<organism evidence="2 3">
    <name type="scientific">Candidatus Kaiserbacteria bacterium CG17_big_fil_post_rev_8_21_14_2_50_51_7</name>
    <dbReference type="NCBI Taxonomy" id="1974613"/>
    <lineage>
        <taxon>Bacteria</taxon>
        <taxon>Candidatus Kaiseribacteriota</taxon>
    </lineage>
</organism>
<dbReference type="Proteomes" id="UP000228497">
    <property type="component" value="Unassembled WGS sequence"/>
</dbReference>
<dbReference type="Pfam" id="PF18903">
    <property type="entry name" value="DUF5659"/>
    <property type="match status" value="1"/>
</dbReference>
<evidence type="ECO:0000313" key="2">
    <source>
        <dbReference type="EMBL" id="PIV87028.1"/>
    </source>
</evidence>
<name>A0A2M7FDR7_9BACT</name>
<proteinExistence type="predicted"/>
<sequence length="78" mass="8906">MTTDLTIKDIYFCSALLTMGAELDSVDRRDPQHIRFKFKGGDELKEIESEWINGTLTGSLSDYAESIRKIKSLIHARE</sequence>
<comment type="caution">
    <text evidence="2">The sequence shown here is derived from an EMBL/GenBank/DDBJ whole genome shotgun (WGS) entry which is preliminary data.</text>
</comment>
<evidence type="ECO:0000313" key="3">
    <source>
        <dbReference type="Proteomes" id="UP000228497"/>
    </source>
</evidence>
<feature type="domain" description="DUF5659" evidence="1">
    <location>
        <begin position="6"/>
        <end position="74"/>
    </location>
</feature>